<gene>
    <name evidence="1" type="ORF">SRED_002388</name>
</gene>
<evidence type="ECO:0000313" key="1">
    <source>
        <dbReference type="EMBL" id="QCO23908.1"/>
    </source>
</evidence>
<dbReference type="EMBL" id="CP029202">
    <property type="protein sequence ID" value="QCO23908.1"/>
    <property type="molecule type" value="Genomic_DNA"/>
</dbReference>
<proteinExistence type="predicted"/>
<name>A0ABX5U9A2_SPIME</name>
<evidence type="ECO:0000313" key="2">
    <source>
        <dbReference type="Proteomes" id="UP000298715"/>
    </source>
</evidence>
<reference evidence="1 2" key="1">
    <citation type="submission" date="2018-05" db="EMBL/GenBank/DDBJ databases">
        <title>Compelete Genome Sequence of Spiroplasma melliferum.</title>
        <authorList>
            <person name="Davis R.E."/>
            <person name="Shao J.Y."/>
            <person name="Zhao Y."/>
            <person name="Gasparich G.E."/>
        </authorList>
    </citation>
    <scope>NUCLEOTIDE SEQUENCE [LARGE SCALE GENOMIC DNA]</scope>
    <source>
        <strain evidence="1 2">AS576</strain>
    </source>
</reference>
<keyword evidence="2" id="KW-1185">Reference proteome</keyword>
<organism evidence="1 2">
    <name type="scientific">Spiroplasma melliferum</name>
    <dbReference type="NCBI Taxonomy" id="2134"/>
    <lineage>
        <taxon>Bacteria</taxon>
        <taxon>Bacillati</taxon>
        <taxon>Mycoplasmatota</taxon>
        <taxon>Mollicutes</taxon>
        <taxon>Entomoplasmatales</taxon>
        <taxon>Spiroplasmataceae</taxon>
        <taxon>Spiroplasma</taxon>
    </lineage>
</organism>
<protein>
    <submittedName>
        <fullName evidence="1">Uncharacterized protein</fullName>
    </submittedName>
</protein>
<sequence length="104" mass="12574">MKKIKKYPKKTTIYNKIKLFFDEKGDKISYKDDLLYYLKLTNEDYINLESIDNKAFKLIKNAIWKLEIEYNLQLLNDKGGACCIFTNEKQRKKYRARCSNSYFF</sequence>
<accession>A0ABX5U9A2</accession>
<dbReference type="Proteomes" id="UP000298715">
    <property type="component" value="Chromosome"/>
</dbReference>